<dbReference type="EMBL" id="BAABME010000220">
    <property type="protein sequence ID" value="GAA0140805.1"/>
    <property type="molecule type" value="Genomic_DNA"/>
</dbReference>
<sequence length="130" mass="14666">MLVDTGSSTNILYLRAYARFGLPHNLLKVACTPLTGFMWHSIYPVGIAELDFTVEEALRTSTIRVSFTVVDISYPSYNRLIRPIITSLRAKVLLLHLKKKFPTTGGVGEVSGDQKRSTVYYQFQSQEGHR</sequence>
<dbReference type="PANTHER" id="PTHR33240:SF15">
    <property type="entry name" value="GAG-PRO-LIKE PROTEIN"/>
    <property type="match status" value="1"/>
</dbReference>
<name>A0AAV3NN95_LITER</name>
<reference evidence="1 2" key="1">
    <citation type="submission" date="2024-01" db="EMBL/GenBank/DDBJ databases">
        <title>The complete chloroplast genome sequence of Lithospermum erythrorhizon: insights into the phylogenetic relationship among Boraginaceae species and the maternal lineages of purple gromwells.</title>
        <authorList>
            <person name="Okada T."/>
            <person name="Watanabe K."/>
        </authorList>
    </citation>
    <scope>NUCLEOTIDE SEQUENCE [LARGE SCALE GENOMIC DNA]</scope>
</reference>
<gene>
    <name evidence="1" type="ORF">LIER_02092</name>
</gene>
<organism evidence="1 2">
    <name type="scientific">Lithospermum erythrorhizon</name>
    <name type="common">Purple gromwell</name>
    <name type="synonym">Lithospermum officinale var. erythrorhizon</name>
    <dbReference type="NCBI Taxonomy" id="34254"/>
    <lineage>
        <taxon>Eukaryota</taxon>
        <taxon>Viridiplantae</taxon>
        <taxon>Streptophyta</taxon>
        <taxon>Embryophyta</taxon>
        <taxon>Tracheophyta</taxon>
        <taxon>Spermatophyta</taxon>
        <taxon>Magnoliopsida</taxon>
        <taxon>eudicotyledons</taxon>
        <taxon>Gunneridae</taxon>
        <taxon>Pentapetalae</taxon>
        <taxon>asterids</taxon>
        <taxon>lamiids</taxon>
        <taxon>Boraginales</taxon>
        <taxon>Boraginaceae</taxon>
        <taxon>Boraginoideae</taxon>
        <taxon>Lithospermeae</taxon>
        <taxon>Lithospermum</taxon>
    </lineage>
</organism>
<comment type="caution">
    <text evidence="1">The sequence shown here is derived from an EMBL/GenBank/DDBJ whole genome shotgun (WGS) entry which is preliminary data.</text>
</comment>
<dbReference type="PANTHER" id="PTHR33240">
    <property type="entry name" value="OS08G0508500 PROTEIN"/>
    <property type="match status" value="1"/>
</dbReference>
<evidence type="ECO:0000313" key="1">
    <source>
        <dbReference type="EMBL" id="GAA0140805.1"/>
    </source>
</evidence>
<evidence type="ECO:0000313" key="2">
    <source>
        <dbReference type="Proteomes" id="UP001454036"/>
    </source>
</evidence>
<keyword evidence="2" id="KW-1185">Reference proteome</keyword>
<proteinExistence type="predicted"/>
<protein>
    <submittedName>
        <fullName evidence="1">Uncharacterized protein</fullName>
    </submittedName>
</protein>
<accession>A0AAV3NN95</accession>
<dbReference type="AlphaFoldDB" id="A0AAV3NN95"/>
<dbReference type="Proteomes" id="UP001454036">
    <property type="component" value="Unassembled WGS sequence"/>
</dbReference>